<proteinExistence type="inferred from homology"/>
<name>A0A8U7N116_CORMO</name>
<dbReference type="PANTHER" id="PTHR21381">
    <property type="entry name" value="ZGC:162297"/>
    <property type="match status" value="1"/>
</dbReference>
<dbReference type="PANTHER" id="PTHR21381:SF3">
    <property type="entry name" value="SGC REGION PROTEIN SGCQ-RELATED"/>
    <property type="match status" value="1"/>
</dbReference>
<keyword evidence="3" id="KW-1185">Reference proteome</keyword>
<dbReference type="Proteomes" id="UP000694553">
    <property type="component" value="Unassembled WGS sequence"/>
</dbReference>
<dbReference type="InterPro" id="IPR011060">
    <property type="entry name" value="RibuloseP-bd_barrel"/>
</dbReference>
<evidence type="ECO:0000256" key="1">
    <source>
        <dbReference type="ARBA" id="ARBA00006007"/>
    </source>
</evidence>
<reference evidence="2" key="2">
    <citation type="submission" date="2025-08" db="UniProtKB">
        <authorList>
            <consortium name="Ensembl"/>
        </authorList>
    </citation>
    <scope>IDENTIFICATION</scope>
</reference>
<evidence type="ECO:0000313" key="3">
    <source>
        <dbReference type="Proteomes" id="UP000694553"/>
    </source>
</evidence>
<dbReference type="Gene3D" id="3.20.20.70">
    <property type="entry name" value="Aldolase class I"/>
    <property type="match status" value="1"/>
</dbReference>
<dbReference type="SUPFAM" id="SSF51366">
    <property type="entry name" value="Ribulose-phoshate binding barrel"/>
    <property type="match status" value="1"/>
</dbReference>
<dbReference type="OMA" id="ENFFDAP"/>
<dbReference type="InterPro" id="IPR005137">
    <property type="entry name" value="BtpA"/>
</dbReference>
<dbReference type="NCBIfam" id="TIGR00259">
    <property type="entry name" value="thylakoid_BtpA"/>
    <property type="match status" value="1"/>
</dbReference>
<organism evidence="2 3">
    <name type="scientific">Corvus moneduloides</name>
    <name type="common">New Caledonian crow</name>
    <dbReference type="NCBI Taxonomy" id="1196302"/>
    <lineage>
        <taxon>Eukaryota</taxon>
        <taxon>Metazoa</taxon>
        <taxon>Chordata</taxon>
        <taxon>Craniata</taxon>
        <taxon>Vertebrata</taxon>
        <taxon>Euteleostomi</taxon>
        <taxon>Archelosauria</taxon>
        <taxon>Archosauria</taxon>
        <taxon>Dinosauria</taxon>
        <taxon>Saurischia</taxon>
        <taxon>Theropoda</taxon>
        <taxon>Coelurosauria</taxon>
        <taxon>Aves</taxon>
        <taxon>Neognathae</taxon>
        <taxon>Neoaves</taxon>
        <taxon>Telluraves</taxon>
        <taxon>Australaves</taxon>
        <taxon>Passeriformes</taxon>
        <taxon>Corvoidea</taxon>
        <taxon>Corvidae</taxon>
        <taxon>Corvus</taxon>
    </lineage>
</organism>
<dbReference type="AlphaFoldDB" id="A0A8U7N116"/>
<dbReference type="CDD" id="cd04722">
    <property type="entry name" value="TIM_phosphate_binding"/>
    <property type="match status" value="1"/>
</dbReference>
<dbReference type="Ensembl" id="ENSCMUT00000030429.1">
    <property type="protein sequence ID" value="ENSCMUP00000029809.1"/>
    <property type="gene ID" value="ENSCMUG00000006256.2"/>
</dbReference>
<protein>
    <submittedName>
        <fullName evidence="2">Uncharacterized protein</fullName>
    </submittedName>
</protein>
<comment type="similarity">
    <text evidence="1">Belongs to the BtpA family.</text>
</comment>
<gene>
    <name evidence="2" type="primary">LOC116449707</name>
</gene>
<reference evidence="2" key="3">
    <citation type="submission" date="2025-09" db="UniProtKB">
        <authorList>
            <consortium name="Ensembl"/>
        </authorList>
    </citation>
    <scope>IDENTIFICATION</scope>
</reference>
<dbReference type="InterPro" id="IPR013785">
    <property type="entry name" value="Aldolase_TIM"/>
</dbReference>
<reference evidence="3" key="1">
    <citation type="submission" date="2019-10" db="EMBL/GenBank/DDBJ databases">
        <title>Corvus moneduloides (New Caledonian crow) genome, bCorMon1, primary haplotype.</title>
        <authorList>
            <person name="Rutz C."/>
            <person name="Fungtammasan C."/>
            <person name="Mountcastle J."/>
            <person name="Formenti G."/>
            <person name="Chow W."/>
            <person name="Howe K."/>
            <person name="Steele M.P."/>
            <person name="Fernandes J."/>
            <person name="Gilbert M.T.P."/>
            <person name="Fedrigo O."/>
            <person name="Jarvis E.D."/>
            <person name="Gemmell N."/>
        </authorList>
    </citation>
    <scope>NUCLEOTIDE SEQUENCE [LARGE SCALE GENOMIC DNA]</scope>
</reference>
<accession>A0A8U7N116</accession>
<evidence type="ECO:0000313" key="2">
    <source>
        <dbReference type="Ensembl" id="ENSCMUP00000029809.1"/>
    </source>
</evidence>
<sequence length="340" mass="36230">MVTAALPSSLACQAKERDVTKACHKEIEQPLSKFALYVPVSVCQSPWMSCPKLLLSMGLVCACPGVSSIILAGTPRSSLPLSQIIDQACQEAETYKDAGVDGLIVENMHDVPYMVCPGPEVTAAMAVLGAAIRQSCPRVPLGVQVLCAANQQAIAIALAAGLDFIRAEGFVFSHVADEGIINACAGDLLRYRKHIGAENIQIFADIKKKHSAHALTADVSVAQTAAAAQLFLANGVVLTGTATGHPADPQQLREVKHAVKIPVLVGSGVTLENVKNYLDADALIIGSYFKKEGYWANAVDPDRAAHFCGTHSYHQCKASSEILCEIFSPISKELMEFKNF</sequence>
<dbReference type="Pfam" id="PF03437">
    <property type="entry name" value="BtpA"/>
    <property type="match status" value="1"/>
</dbReference>